<reference evidence="1" key="1">
    <citation type="journal article" date="2023" name="Nat. Commun.">
        <title>Diploid and tetraploid genomes of Acorus and the evolution of monocots.</title>
        <authorList>
            <person name="Ma L."/>
            <person name="Liu K.W."/>
            <person name="Li Z."/>
            <person name="Hsiao Y.Y."/>
            <person name="Qi Y."/>
            <person name="Fu T."/>
            <person name="Tang G.D."/>
            <person name="Zhang D."/>
            <person name="Sun W.H."/>
            <person name="Liu D.K."/>
            <person name="Li Y."/>
            <person name="Chen G.Z."/>
            <person name="Liu X.D."/>
            <person name="Liao X.Y."/>
            <person name="Jiang Y.T."/>
            <person name="Yu X."/>
            <person name="Hao Y."/>
            <person name="Huang J."/>
            <person name="Zhao X.W."/>
            <person name="Ke S."/>
            <person name="Chen Y.Y."/>
            <person name="Wu W.L."/>
            <person name="Hsu J.L."/>
            <person name="Lin Y.F."/>
            <person name="Huang M.D."/>
            <person name="Li C.Y."/>
            <person name="Huang L."/>
            <person name="Wang Z.W."/>
            <person name="Zhao X."/>
            <person name="Zhong W.Y."/>
            <person name="Peng D.H."/>
            <person name="Ahmad S."/>
            <person name="Lan S."/>
            <person name="Zhang J.S."/>
            <person name="Tsai W.C."/>
            <person name="Van de Peer Y."/>
            <person name="Liu Z.J."/>
        </authorList>
    </citation>
    <scope>NUCLEOTIDE SEQUENCE</scope>
    <source>
        <strain evidence="1">CP</strain>
    </source>
</reference>
<keyword evidence="2" id="KW-1185">Reference proteome</keyword>
<dbReference type="PANTHER" id="PTHR33625">
    <property type="entry name" value="OS08G0179900 PROTEIN"/>
    <property type="match status" value="1"/>
</dbReference>
<evidence type="ECO:0000313" key="2">
    <source>
        <dbReference type="Proteomes" id="UP001180020"/>
    </source>
</evidence>
<proteinExistence type="predicted"/>
<sequence length="253" mass="27461">MGRGAMRHVTPSTVPAGVASETVAQTISVSSQTSAEGSAQKAQQWDPFDNWELAMDGIVFDAARPPRIVFGPLPSLEEAKEATSDLKEALEEMHFKPSITAASGRSPLSSENSETKVCVDEQSVALSPMPNQAIQAFSLLQRSTEAQNVVASLACDKNLWDAVLKNEKVMEFCRTNQALEPVLPGDINMDSQLTSNVENKYVKGASECMGTEFTEKEPETSSFAGFKKNIKLKINKVVSNISNLFQSFHGEPC</sequence>
<organism evidence="1 2">
    <name type="scientific">Acorus calamus</name>
    <name type="common">Sweet flag</name>
    <dbReference type="NCBI Taxonomy" id="4465"/>
    <lineage>
        <taxon>Eukaryota</taxon>
        <taxon>Viridiplantae</taxon>
        <taxon>Streptophyta</taxon>
        <taxon>Embryophyta</taxon>
        <taxon>Tracheophyta</taxon>
        <taxon>Spermatophyta</taxon>
        <taxon>Magnoliopsida</taxon>
        <taxon>Liliopsida</taxon>
        <taxon>Acoraceae</taxon>
        <taxon>Acorus</taxon>
    </lineage>
</organism>
<protein>
    <submittedName>
        <fullName evidence="1">Uncharacterized protein</fullName>
    </submittedName>
</protein>
<dbReference type="PANTHER" id="PTHR33625:SF4">
    <property type="entry name" value="OS08G0179900 PROTEIN"/>
    <property type="match status" value="1"/>
</dbReference>
<reference evidence="1" key="2">
    <citation type="submission" date="2023-06" db="EMBL/GenBank/DDBJ databases">
        <authorList>
            <person name="Ma L."/>
            <person name="Liu K.-W."/>
            <person name="Li Z."/>
            <person name="Hsiao Y.-Y."/>
            <person name="Qi Y."/>
            <person name="Fu T."/>
            <person name="Tang G."/>
            <person name="Zhang D."/>
            <person name="Sun W.-H."/>
            <person name="Liu D.-K."/>
            <person name="Li Y."/>
            <person name="Chen G.-Z."/>
            <person name="Liu X.-D."/>
            <person name="Liao X.-Y."/>
            <person name="Jiang Y.-T."/>
            <person name="Yu X."/>
            <person name="Hao Y."/>
            <person name="Huang J."/>
            <person name="Zhao X.-W."/>
            <person name="Ke S."/>
            <person name="Chen Y.-Y."/>
            <person name="Wu W.-L."/>
            <person name="Hsu J.-L."/>
            <person name="Lin Y.-F."/>
            <person name="Huang M.-D."/>
            <person name="Li C.-Y."/>
            <person name="Huang L."/>
            <person name="Wang Z.-W."/>
            <person name="Zhao X."/>
            <person name="Zhong W.-Y."/>
            <person name="Peng D.-H."/>
            <person name="Ahmad S."/>
            <person name="Lan S."/>
            <person name="Zhang J.-S."/>
            <person name="Tsai W.-C."/>
            <person name="Van De Peer Y."/>
            <person name="Liu Z.-J."/>
        </authorList>
    </citation>
    <scope>NUCLEOTIDE SEQUENCE</scope>
    <source>
        <strain evidence="1">CP</strain>
        <tissue evidence="1">Leaves</tissue>
    </source>
</reference>
<gene>
    <name evidence="1" type="ORF">QJS10_CPB11g01121</name>
</gene>
<dbReference type="AlphaFoldDB" id="A0AAV9DV78"/>
<dbReference type="Proteomes" id="UP001180020">
    <property type="component" value="Unassembled WGS sequence"/>
</dbReference>
<name>A0AAV9DV78_ACOCL</name>
<evidence type="ECO:0000313" key="1">
    <source>
        <dbReference type="EMBL" id="KAK1305173.1"/>
    </source>
</evidence>
<comment type="caution">
    <text evidence="1">The sequence shown here is derived from an EMBL/GenBank/DDBJ whole genome shotgun (WGS) entry which is preliminary data.</text>
</comment>
<dbReference type="EMBL" id="JAUJYO010000011">
    <property type="protein sequence ID" value="KAK1305173.1"/>
    <property type="molecule type" value="Genomic_DNA"/>
</dbReference>
<accession>A0AAV9DV78</accession>